<dbReference type="AlphaFoldDB" id="A0A7H9DX46"/>
<gene>
    <name evidence="2" type="ORF">FH779_03410</name>
</gene>
<evidence type="ECO:0000259" key="1">
    <source>
        <dbReference type="Pfam" id="PF14436"/>
    </source>
</evidence>
<dbReference type="KEGG" id="efal:FH779_03410"/>
<feature type="domain" description="Bacterial EndoU nuclease" evidence="1">
    <location>
        <begin position="151"/>
        <end position="274"/>
    </location>
</feature>
<keyword evidence="3" id="KW-1185">Reference proteome</keyword>
<dbReference type="InterPro" id="IPR029501">
    <property type="entry name" value="EndoU_bac"/>
</dbReference>
<accession>A0A7H9DX46</accession>
<protein>
    <recommendedName>
        <fullName evidence="1">Bacterial EndoU nuclease domain-containing protein</fullName>
    </recommendedName>
</protein>
<sequence length="276" mass="31938">MFFIGAVTFEILLEVIIVIFTAGSGNVVSLSSKISRISTKAEQLATKTANFVGKLTSQVKNSLNQLIKWLKKEFEDLIEAVKSGKFVDYVKEKFYRLIDDQDGLRKIYLNKWLHKFDENFVNHLSGDVEFISQKVFNKKWLKYEEWIYLGTKGQGGHFMNKFVRIDEIIYPKNTYSMLQIAEDIPFKAKISVKSLNGKSFPKLAESSMFPKNWDVKRIQQEIAYVYENTVEKGIGLNPDSLSKKFKQYKFKDSSGKFDILIEIDEAENIMNAYPKL</sequence>
<name>A0A7H9DX46_9FLAO</name>
<evidence type="ECO:0000313" key="2">
    <source>
        <dbReference type="EMBL" id="QLL59778.1"/>
    </source>
</evidence>
<proteinExistence type="predicted"/>
<dbReference type="GO" id="GO:0004519">
    <property type="term" value="F:endonuclease activity"/>
    <property type="evidence" value="ECO:0007669"/>
    <property type="project" value="InterPro"/>
</dbReference>
<dbReference type="Proteomes" id="UP000510643">
    <property type="component" value="Chromosome"/>
</dbReference>
<organism evidence="2 3">
    <name type="scientific">Empedobacter falsenii</name>
    <dbReference type="NCBI Taxonomy" id="343874"/>
    <lineage>
        <taxon>Bacteria</taxon>
        <taxon>Pseudomonadati</taxon>
        <taxon>Bacteroidota</taxon>
        <taxon>Flavobacteriia</taxon>
        <taxon>Flavobacteriales</taxon>
        <taxon>Weeksellaceae</taxon>
        <taxon>Empedobacter</taxon>
    </lineage>
</organism>
<reference evidence="2 3" key="1">
    <citation type="submission" date="2019-06" db="EMBL/GenBank/DDBJ databases">
        <title>Emergence of pandrug resistant Empedobacter falsenii in China.</title>
        <authorList>
            <person name="Dong N."/>
            <person name="Chen S."/>
            <person name="Zhang R."/>
        </authorList>
    </citation>
    <scope>NUCLEOTIDE SEQUENCE [LARGE SCALE GENOMIC DNA]</scope>
    <source>
        <strain evidence="2 3">1681-1</strain>
    </source>
</reference>
<evidence type="ECO:0000313" key="3">
    <source>
        <dbReference type="Proteomes" id="UP000510643"/>
    </source>
</evidence>
<dbReference type="Pfam" id="PF14436">
    <property type="entry name" value="EndoU_bacteria"/>
    <property type="match status" value="1"/>
</dbReference>
<dbReference type="EMBL" id="CP040908">
    <property type="protein sequence ID" value="QLL59778.1"/>
    <property type="molecule type" value="Genomic_DNA"/>
</dbReference>